<dbReference type="Gene3D" id="3.30.70.660">
    <property type="entry name" value="Pseudouridine synthase I, catalytic domain, C-terminal subdomain"/>
    <property type="match status" value="1"/>
</dbReference>
<comment type="subunit">
    <text evidence="4">Homodimer.</text>
</comment>
<evidence type="ECO:0000313" key="9">
    <source>
        <dbReference type="EMBL" id="SEP84582.1"/>
    </source>
</evidence>
<keyword evidence="3 4" id="KW-0413">Isomerase</keyword>
<comment type="similarity">
    <text evidence="1 4 7">Belongs to the tRNA pseudouridine synthase TruA family.</text>
</comment>
<dbReference type="HAMAP" id="MF_00171">
    <property type="entry name" value="TruA"/>
    <property type="match status" value="1"/>
</dbReference>
<evidence type="ECO:0000256" key="3">
    <source>
        <dbReference type="ARBA" id="ARBA00023235"/>
    </source>
</evidence>
<dbReference type="InterPro" id="IPR020097">
    <property type="entry name" value="PsdUridine_synth_TruA_a/b_dom"/>
</dbReference>
<dbReference type="FunCoup" id="A0A1H9B6C8">
    <property type="interactions" value="483"/>
</dbReference>
<dbReference type="EMBL" id="FOFB01000003">
    <property type="protein sequence ID" value="SEP84582.1"/>
    <property type="molecule type" value="Genomic_DNA"/>
</dbReference>
<dbReference type="InterPro" id="IPR020095">
    <property type="entry name" value="PsdUridine_synth_TruA_C"/>
</dbReference>
<accession>A0A1H9B6C8</accession>
<comment type="caution">
    <text evidence="4">Lacks conserved residue(s) required for the propagation of feature annotation.</text>
</comment>
<evidence type="ECO:0000313" key="10">
    <source>
        <dbReference type="Proteomes" id="UP000199021"/>
    </source>
</evidence>
<keyword evidence="10" id="KW-1185">Reference proteome</keyword>
<gene>
    <name evidence="4" type="primary">truA</name>
    <name evidence="9" type="ORF">SAMN05444359_1034</name>
</gene>
<dbReference type="STRING" id="478744.SAMN05444359_1034"/>
<dbReference type="GO" id="GO:0003723">
    <property type="term" value="F:RNA binding"/>
    <property type="evidence" value="ECO:0007669"/>
    <property type="project" value="InterPro"/>
</dbReference>
<dbReference type="AlphaFoldDB" id="A0A1H9B6C8"/>
<evidence type="ECO:0000256" key="2">
    <source>
        <dbReference type="ARBA" id="ARBA00022694"/>
    </source>
</evidence>
<dbReference type="GO" id="GO:0031119">
    <property type="term" value="P:tRNA pseudouridine synthesis"/>
    <property type="evidence" value="ECO:0007669"/>
    <property type="project" value="UniProtKB-UniRule"/>
</dbReference>
<evidence type="ECO:0000256" key="4">
    <source>
        <dbReference type="HAMAP-Rule" id="MF_00171"/>
    </source>
</evidence>
<reference evidence="10" key="1">
    <citation type="submission" date="2016-10" db="EMBL/GenBank/DDBJ databases">
        <authorList>
            <person name="Varghese N."/>
            <person name="Submissions S."/>
        </authorList>
    </citation>
    <scope>NUCLEOTIDE SEQUENCE [LARGE SCALE GENOMIC DNA]</scope>
    <source>
        <strain evidence="10">DSM 24740</strain>
    </source>
</reference>
<protein>
    <recommendedName>
        <fullName evidence="4">tRNA pseudouridine synthase A</fullName>
        <ecNumber evidence="4">5.4.99.12</ecNumber>
    </recommendedName>
    <alternativeName>
        <fullName evidence="4">tRNA pseudouridine(38-40) synthase</fullName>
    </alternativeName>
    <alternativeName>
        <fullName evidence="4">tRNA pseudouridylate synthase I</fullName>
    </alternativeName>
    <alternativeName>
        <fullName evidence="4">tRNA-uridine isomerase I</fullName>
    </alternativeName>
</protein>
<dbReference type="PIRSF" id="PIRSF001430">
    <property type="entry name" value="tRNA_psdUrid_synth"/>
    <property type="match status" value="1"/>
</dbReference>
<evidence type="ECO:0000259" key="8">
    <source>
        <dbReference type="Pfam" id="PF01416"/>
    </source>
</evidence>
<feature type="domain" description="Pseudouridine synthase I TruA alpha/beta" evidence="8">
    <location>
        <begin position="154"/>
        <end position="249"/>
    </location>
</feature>
<proteinExistence type="inferred from homology"/>
<organism evidence="9 10">
    <name type="scientific">Neolewinella agarilytica</name>
    <dbReference type="NCBI Taxonomy" id="478744"/>
    <lineage>
        <taxon>Bacteria</taxon>
        <taxon>Pseudomonadati</taxon>
        <taxon>Bacteroidota</taxon>
        <taxon>Saprospiria</taxon>
        <taxon>Saprospirales</taxon>
        <taxon>Lewinellaceae</taxon>
        <taxon>Neolewinella</taxon>
    </lineage>
</organism>
<comment type="function">
    <text evidence="4">Formation of pseudouridine at positions 38, 39 and 40 in the anticodon stem and loop of transfer RNAs.</text>
</comment>
<keyword evidence="2 4" id="KW-0819">tRNA processing</keyword>
<dbReference type="OrthoDB" id="9811823at2"/>
<comment type="catalytic activity">
    <reaction evidence="4 7">
        <text>uridine(38/39/40) in tRNA = pseudouridine(38/39/40) in tRNA</text>
        <dbReference type="Rhea" id="RHEA:22376"/>
        <dbReference type="Rhea" id="RHEA-COMP:10085"/>
        <dbReference type="Rhea" id="RHEA-COMP:10087"/>
        <dbReference type="ChEBI" id="CHEBI:65314"/>
        <dbReference type="ChEBI" id="CHEBI:65315"/>
        <dbReference type="EC" id="5.4.99.12"/>
    </reaction>
</comment>
<dbReference type="SUPFAM" id="SSF55120">
    <property type="entry name" value="Pseudouridine synthase"/>
    <property type="match status" value="1"/>
</dbReference>
<dbReference type="Gene3D" id="3.30.70.580">
    <property type="entry name" value="Pseudouridine synthase I, catalytic domain, N-terminal subdomain"/>
    <property type="match status" value="1"/>
</dbReference>
<dbReference type="PANTHER" id="PTHR11142">
    <property type="entry name" value="PSEUDOURIDYLATE SYNTHASE"/>
    <property type="match status" value="1"/>
</dbReference>
<sequence>MSTTHHYFLSLTYDGTAYRGWQRQPGGVVTVQQSLEETLSEIHGREVILGGCGRTDAGVHASQYYAYLRTEKALNDNYVFIVNKRLPEGIALREAIPVSDKAQARYDATERTYDYYFHGQPDAFLDRYSSLLDLSSFAPAVSAQTLPLLLQYTDFRAFCKTPDRHNTTLVHFREATLFRNPTGDRYRLRFVANRFLRGMIRLLVNDLLMVGKGQLSATDFERMLQTGERKPHFRLAPPEGLFLTGVRYPYIDQEAVLPVSGRGEWIAL</sequence>
<dbReference type="InterPro" id="IPR020094">
    <property type="entry name" value="TruA/RsuA/RluB/E/F_N"/>
</dbReference>
<dbReference type="GO" id="GO:0160147">
    <property type="term" value="F:tRNA pseudouridine(38-40) synthase activity"/>
    <property type="evidence" value="ECO:0007669"/>
    <property type="project" value="UniProtKB-EC"/>
</dbReference>
<feature type="active site" description="Nucleophile" evidence="4 5">
    <location>
        <position position="56"/>
    </location>
</feature>
<dbReference type="Pfam" id="PF01416">
    <property type="entry name" value="PseudoU_synth_1"/>
    <property type="match status" value="1"/>
</dbReference>
<dbReference type="EC" id="5.4.99.12" evidence="4"/>
<feature type="binding site" evidence="4 6">
    <location>
        <position position="113"/>
    </location>
    <ligand>
        <name>substrate</name>
    </ligand>
</feature>
<dbReference type="InParanoid" id="A0A1H9B6C8"/>
<evidence type="ECO:0000256" key="6">
    <source>
        <dbReference type="PIRSR" id="PIRSR001430-2"/>
    </source>
</evidence>
<dbReference type="PANTHER" id="PTHR11142:SF0">
    <property type="entry name" value="TRNA PSEUDOURIDINE SYNTHASE-LIKE 1"/>
    <property type="match status" value="1"/>
</dbReference>
<dbReference type="Proteomes" id="UP000199021">
    <property type="component" value="Unassembled WGS sequence"/>
</dbReference>
<dbReference type="CDD" id="cd02570">
    <property type="entry name" value="PseudoU_synth_EcTruA"/>
    <property type="match status" value="1"/>
</dbReference>
<evidence type="ECO:0000256" key="5">
    <source>
        <dbReference type="PIRSR" id="PIRSR001430-1"/>
    </source>
</evidence>
<evidence type="ECO:0000256" key="7">
    <source>
        <dbReference type="RuleBase" id="RU003792"/>
    </source>
</evidence>
<dbReference type="InterPro" id="IPR020103">
    <property type="entry name" value="PsdUridine_synth_cat_dom_sf"/>
</dbReference>
<dbReference type="InterPro" id="IPR001406">
    <property type="entry name" value="PsdUridine_synth_TruA"/>
</dbReference>
<name>A0A1H9B6C8_9BACT</name>
<dbReference type="RefSeq" id="WP_090165442.1">
    <property type="nucleotide sequence ID" value="NZ_FOFB01000003.1"/>
</dbReference>
<evidence type="ECO:0000256" key="1">
    <source>
        <dbReference type="ARBA" id="ARBA00009375"/>
    </source>
</evidence>